<reference evidence="1" key="2">
    <citation type="submission" date="2020-11" db="EMBL/GenBank/DDBJ databases">
        <authorList>
            <person name="McCartney M.A."/>
            <person name="Auch B."/>
            <person name="Kono T."/>
            <person name="Mallez S."/>
            <person name="Becker A."/>
            <person name="Gohl D.M."/>
            <person name="Silverstein K.A.T."/>
            <person name="Koren S."/>
            <person name="Bechman K.B."/>
            <person name="Herman A."/>
            <person name="Abrahante J.E."/>
            <person name="Garbe J."/>
        </authorList>
    </citation>
    <scope>NUCLEOTIDE SEQUENCE</scope>
    <source>
        <strain evidence="1">Duluth1</strain>
        <tissue evidence="1">Whole animal</tissue>
    </source>
</reference>
<keyword evidence="2" id="KW-1185">Reference proteome</keyword>
<evidence type="ECO:0000313" key="2">
    <source>
        <dbReference type="Proteomes" id="UP000828390"/>
    </source>
</evidence>
<organism evidence="1 2">
    <name type="scientific">Dreissena polymorpha</name>
    <name type="common">Zebra mussel</name>
    <name type="synonym">Mytilus polymorpha</name>
    <dbReference type="NCBI Taxonomy" id="45954"/>
    <lineage>
        <taxon>Eukaryota</taxon>
        <taxon>Metazoa</taxon>
        <taxon>Spiralia</taxon>
        <taxon>Lophotrochozoa</taxon>
        <taxon>Mollusca</taxon>
        <taxon>Bivalvia</taxon>
        <taxon>Autobranchia</taxon>
        <taxon>Heteroconchia</taxon>
        <taxon>Euheterodonta</taxon>
        <taxon>Imparidentia</taxon>
        <taxon>Neoheterodontei</taxon>
        <taxon>Myida</taxon>
        <taxon>Dreissenoidea</taxon>
        <taxon>Dreissenidae</taxon>
        <taxon>Dreissena</taxon>
    </lineage>
</organism>
<proteinExistence type="predicted"/>
<accession>A0A9D4JX74</accession>
<dbReference type="Proteomes" id="UP000828390">
    <property type="component" value="Unassembled WGS sequence"/>
</dbReference>
<name>A0A9D4JX74_DREPO</name>
<comment type="caution">
    <text evidence="1">The sequence shown here is derived from an EMBL/GenBank/DDBJ whole genome shotgun (WGS) entry which is preliminary data.</text>
</comment>
<sequence>MWHMTQGRSGTTLDASDIWPRQIWSYAGRMWHMAQGRSEATLDACGIWPKADIELR</sequence>
<protein>
    <submittedName>
        <fullName evidence="1">Uncharacterized protein</fullName>
    </submittedName>
</protein>
<gene>
    <name evidence="1" type="ORF">DPMN_130015</name>
</gene>
<dbReference type="EMBL" id="JAIWYP010000005">
    <property type="protein sequence ID" value="KAH3828065.1"/>
    <property type="molecule type" value="Genomic_DNA"/>
</dbReference>
<reference evidence="1" key="1">
    <citation type="journal article" date="2019" name="bioRxiv">
        <title>The Genome of the Zebra Mussel, Dreissena polymorpha: A Resource for Invasive Species Research.</title>
        <authorList>
            <person name="McCartney M.A."/>
            <person name="Auch B."/>
            <person name="Kono T."/>
            <person name="Mallez S."/>
            <person name="Zhang Y."/>
            <person name="Obille A."/>
            <person name="Becker A."/>
            <person name="Abrahante J.E."/>
            <person name="Garbe J."/>
            <person name="Badalamenti J.P."/>
            <person name="Herman A."/>
            <person name="Mangelson H."/>
            <person name="Liachko I."/>
            <person name="Sullivan S."/>
            <person name="Sone E.D."/>
            <person name="Koren S."/>
            <person name="Silverstein K.A.T."/>
            <person name="Beckman K.B."/>
            <person name="Gohl D.M."/>
        </authorList>
    </citation>
    <scope>NUCLEOTIDE SEQUENCE</scope>
    <source>
        <strain evidence="1">Duluth1</strain>
        <tissue evidence="1">Whole animal</tissue>
    </source>
</reference>
<dbReference type="AlphaFoldDB" id="A0A9D4JX74"/>
<evidence type="ECO:0000313" key="1">
    <source>
        <dbReference type="EMBL" id="KAH3828065.1"/>
    </source>
</evidence>